<evidence type="ECO:0000313" key="14">
    <source>
        <dbReference type="EMBL" id="REF29731.1"/>
    </source>
</evidence>
<dbReference type="RefSeq" id="WP_245950369.1">
    <property type="nucleotide sequence ID" value="NZ_QTUA01000001.1"/>
</dbReference>
<evidence type="ECO:0000256" key="6">
    <source>
        <dbReference type="ARBA" id="ARBA00022989"/>
    </source>
</evidence>
<keyword evidence="7 13" id="KW-0472">Membrane</keyword>
<evidence type="ECO:0000256" key="9">
    <source>
        <dbReference type="ARBA" id="ARBA00023588"/>
    </source>
</evidence>
<keyword evidence="8 14" id="KW-0012">Acyltransferase</keyword>
<sequence length="160" mass="18311">MLDYVMPQGWTALADIAAWGVIHAATGYAAHRLTPQWLARDHRLLRPLAFEQGGRWYRRRLRINRWKDAVPEAGALFAGGVSKRQLPALDKSGLELFVRETRRAELGHWWAMFAGPVFVLWNPPAIAAVLIGYGIAINLPFIAIQRYNRFRTEPLLRRAR</sequence>
<keyword evidence="4 13" id="KW-0812">Transmembrane</keyword>
<comment type="caution">
    <text evidence="14">The sequence shown here is derived from an EMBL/GenBank/DDBJ whole genome shotgun (WGS) entry which is preliminary data.</text>
</comment>
<comment type="function">
    <text evidence="12">Catalyzes the acylation of glycosyl-4,4'-diaponeurosporenoate, i.e. the esterification of glucose at the C6'' position with the carboxyl group of the C(15) fatty acid 12-methyltetradecanoic acid, to yield staphyloxanthin. This is the last step in the biosynthesis of this orange pigment, present in most staphylococci strains.</text>
</comment>
<gene>
    <name evidence="14" type="ORF">DFJ65_0699</name>
</gene>
<evidence type="ECO:0000256" key="5">
    <source>
        <dbReference type="ARBA" id="ARBA00022729"/>
    </source>
</evidence>
<evidence type="ECO:0000256" key="1">
    <source>
        <dbReference type="ARBA" id="ARBA00004162"/>
    </source>
</evidence>
<reference evidence="14 15" key="1">
    <citation type="submission" date="2018-08" db="EMBL/GenBank/DDBJ databases">
        <title>Sequencing the genomes of 1000 actinobacteria strains.</title>
        <authorList>
            <person name="Klenk H.-P."/>
        </authorList>
    </citation>
    <scope>NUCLEOTIDE SEQUENCE [LARGE SCALE GENOMIC DNA]</scope>
    <source>
        <strain evidence="14 15">DSM 22967</strain>
    </source>
</reference>
<dbReference type="InterPro" id="IPR044021">
    <property type="entry name" value="CrtO"/>
</dbReference>
<evidence type="ECO:0000256" key="7">
    <source>
        <dbReference type="ARBA" id="ARBA00023136"/>
    </source>
</evidence>
<name>A0A3D9UY45_9MICO</name>
<protein>
    <recommendedName>
        <fullName evidence="11">Glycosyl-4,4'-diaponeurosporenoate acyltransferase</fullName>
    </recommendedName>
</protein>
<evidence type="ECO:0000256" key="3">
    <source>
        <dbReference type="ARBA" id="ARBA00022679"/>
    </source>
</evidence>
<evidence type="ECO:0000256" key="11">
    <source>
        <dbReference type="ARBA" id="ARBA00023667"/>
    </source>
</evidence>
<keyword evidence="15" id="KW-1185">Reference proteome</keyword>
<dbReference type="GO" id="GO:0005886">
    <property type="term" value="C:plasma membrane"/>
    <property type="evidence" value="ECO:0007669"/>
    <property type="project" value="UniProtKB-SubCell"/>
</dbReference>
<comment type="similarity">
    <text evidence="10">Belongs to the acyltransferase CrtO family.</text>
</comment>
<evidence type="ECO:0000256" key="2">
    <source>
        <dbReference type="ARBA" id="ARBA00022475"/>
    </source>
</evidence>
<dbReference type="Proteomes" id="UP000256253">
    <property type="component" value="Unassembled WGS sequence"/>
</dbReference>
<feature type="transmembrane region" description="Helical" evidence="13">
    <location>
        <begin position="125"/>
        <end position="144"/>
    </location>
</feature>
<comment type="pathway">
    <text evidence="9">Carotenoid biosynthesis; staphyloxanthin biosynthesis; staphyloxanthin from farnesyl diphosphate: step 5/5.</text>
</comment>
<dbReference type="Pfam" id="PF18927">
    <property type="entry name" value="CrtO"/>
    <property type="match status" value="1"/>
</dbReference>
<evidence type="ECO:0000256" key="12">
    <source>
        <dbReference type="ARBA" id="ARBA00025324"/>
    </source>
</evidence>
<keyword evidence="2" id="KW-1003">Cell membrane</keyword>
<evidence type="ECO:0000256" key="10">
    <source>
        <dbReference type="ARBA" id="ARBA00023603"/>
    </source>
</evidence>
<evidence type="ECO:0000256" key="13">
    <source>
        <dbReference type="SAM" id="Phobius"/>
    </source>
</evidence>
<dbReference type="AlphaFoldDB" id="A0A3D9UY45"/>
<proteinExistence type="inferred from homology"/>
<dbReference type="GO" id="GO:0016746">
    <property type="term" value="F:acyltransferase activity"/>
    <property type="evidence" value="ECO:0007669"/>
    <property type="project" value="UniProtKB-KW"/>
</dbReference>
<dbReference type="EMBL" id="QTUA01000001">
    <property type="protein sequence ID" value="REF29731.1"/>
    <property type="molecule type" value="Genomic_DNA"/>
</dbReference>
<keyword evidence="6 13" id="KW-1133">Transmembrane helix</keyword>
<keyword evidence="5" id="KW-0732">Signal</keyword>
<evidence type="ECO:0000256" key="4">
    <source>
        <dbReference type="ARBA" id="ARBA00022692"/>
    </source>
</evidence>
<dbReference type="UniPathway" id="UPA00029">
    <property type="reaction ID" value="UER00560"/>
</dbReference>
<keyword evidence="3 14" id="KW-0808">Transferase</keyword>
<comment type="subcellular location">
    <subcellularLocation>
        <location evidence="1">Cell membrane</location>
        <topology evidence="1">Single-pass membrane protein</topology>
    </subcellularLocation>
</comment>
<evidence type="ECO:0000313" key="15">
    <source>
        <dbReference type="Proteomes" id="UP000256253"/>
    </source>
</evidence>
<accession>A0A3D9UY45</accession>
<organism evidence="14 15">
    <name type="scientific">Calidifontibacter indicus</name>
    <dbReference type="NCBI Taxonomy" id="419650"/>
    <lineage>
        <taxon>Bacteria</taxon>
        <taxon>Bacillati</taxon>
        <taxon>Actinomycetota</taxon>
        <taxon>Actinomycetes</taxon>
        <taxon>Micrococcales</taxon>
        <taxon>Dermacoccaceae</taxon>
        <taxon>Calidifontibacter</taxon>
    </lineage>
</organism>
<evidence type="ECO:0000256" key="8">
    <source>
        <dbReference type="ARBA" id="ARBA00023315"/>
    </source>
</evidence>